<comment type="caution">
    <text evidence="1">The sequence shown here is derived from an EMBL/GenBank/DDBJ whole genome shotgun (WGS) entry which is preliminary data.</text>
</comment>
<dbReference type="EMBL" id="JYDQ01004991">
    <property type="protein sequence ID" value="KRX86398.1"/>
    <property type="molecule type" value="Genomic_DNA"/>
</dbReference>
<gene>
    <name evidence="1" type="ORF">T12_8513</name>
</gene>
<keyword evidence="2" id="KW-1185">Reference proteome</keyword>
<sequence>MQLMRLRHESKDTNKLPYLLEPQWPSISSLMID</sequence>
<evidence type="ECO:0000313" key="2">
    <source>
        <dbReference type="Proteomes" id="UP000054783"/>
    </source>
</evidence>
<dbReference type="AlphaFoldDB" id="A0A0V0XEZ3"/>
<name>A0A0V0XEZ3_9BILA</name>
<evidence type="ECO:0000313" key="1">
    <source>
        <dbReference type="EMBL" id="KRX86398.1"/>
    </source>
</evidence>
<organism evidence="1 2">
    <name type="scientific">Trichinella patagoniensis</name>
    <dbReference type="NCBI Taxonomy" id="990121"/>
    <lineage>
        <taxon>Eukaryota</taxon>
        <taxon>Metazoa</taxon>
        <taxon>Ecdysozoa</taxon>
        <taxon>Nematoda</taxon>
        <taxon>Enoplea</taxon>
        <taxon>Dorylaimia</taxon>
        <taxon>Trichinellida</taxon>
        <taxon>Trichinellidae</taxon>
        <taxon>Trichinella</taxon>
    </lineage>
</organism>
<protein>
    <submittedName>
        <fullName evidence="1">Uncharacterized protein</fullName>
    </submittedName>
</protein>
<proteinExistence type="predicted"/>
<reference evidence="1 2" key="1">
    <citation type="submission" date="2015-01" db="EMBL/GenBank/DDBJ databases">
        <title>Evolution of Trichinella species and genotypes.</title>
        <authorList>
            <person name="Korhonen P.K."/>
            <person name="Edoardo P."/>
            <person name="Giuseppe L.R."/>
            <person name="Gasser R.B."/>
        </authorList>
    </citation>
    <scope>NUCLEOTIDE SEQUENCE [LARGE SCALE GENOMIC DNA]</scope>
    <source>
        <strain evidence="1">ISS2496</strain>
    </source>
</reference>
<accession>A0A0V0XEZ3</accession>
<dbReference type="Proteomes" id="UP000054783">
    <property type="component" value="Unassembled WGS sequence"/>
</dbReference>